<reference evidence="3" key="1">
    <citation type="submission" date="2022-11" db="UniProtKB">
        <authorList>
            <consortium name="WormBaseParasite"/>
        </authorList>
    </citation>
    <scope>IDENTIFICATION</scope>
</reference>
<protein>
    <submittedName>
        <fullName evidence="3">Uncharacterized protein</fullName>
    </submittedName>
</protein>
<dbReference type="Proteomes" id="UP000887565">
    <property type="component" value="Unplaced"/>
</dbReference>
<dbReference type="AlphaFoldDB" id="A0A915HS13"/>
<feature type="compositionally biased region" description="Low complexity" evidence="1">
    <location>
        <begin position="280"/>
        <end position="289"/>
    </location>
</feature>
<evidence type="ECO:0000256" key="1">
    <source>
        <dbReference type="SAM" id="MobiDB-lite"/>
    </source>
</evidence>
<dbReference type="WBParaSite" id="nRc.2.0.1.t04713-RA">
    <property type="protein sequence ID" value="nRc.2.0.1.t04713-RA"/>
    <property type="gene ID" value="nRc.2.0.1.g04713"/>
</dbReference>
<evidence type="ECO:0000313" key="3">
    <source>
        <dbReference type="WBParaSite" id="nRc.2.0.1.t04713-RA"/>
    </source>
</evidence>
<feature type="region of interest" description="Disordered" evidence="1">
    <location>
        <begin position="47"/>
        <end position="128"/>
    </location>
</feature>
<feature type="region of interest" description="Disordered" evidence="1">
    <location>
        <begin position="273"/>
        <end position="306"/>
    </location>
</feature>
<name>A0A915HS13_ROMCU</name>
<proteinExistence type="predicted"/>
<accession>A0A915HS13</accession>
<evidence type="ECO:0000313" key="2">
    <source>
        <dbReference type="Proteomes" id="UP000887565"/>
    </source>
</evidence>
<sequence>SADFREPPTGANVATEPTHVATRLLGWPGITQHEVFVNHLFPPPIVHQGRSNGKRRSISSGKNFEEEDQIPNQNAPCGGIRHKTQAETPKSRKRGCISPNEFIDFDETPPKAGYSAPKPTPSSNRKRPIVRGSFRTVSQASDDSVPLKHFTLENELSTSNFDETDTSRKVTTSKSYFCEKALMNRLQQLSEADQSLNEADDQDVIKSQNLSFDSTANYDQDARSFIGGLLPLTVDTQITTTIADPEPPDLQIMVSDSELWLINERNANKQKLDDLNSVCNNNNRTSSDNNSKDDIQSAPDAEIPTEGSVVTASASLALSVGDQKKNSNDVKLPILNCLDVVITDVKAHDYSVVIKECYSMPDFAVN</sequence>
<keyword evidence="2" id="KW-1185">Reference proteome</keyword>
<organism evidence="2 3">
    <name type="scientific">Romanomermis culicivorax</name>
    <name type="common">Nematode worm</name>
    <dbReference type="NCBI Taxonomy" id="13658"/>
    <lineage>
        <taxon>Eukaryota</taxon>
        <taxon>Metazoa</taxon>
        <taxon>Ecdysozoa</taxon>
        <taxon>Nematoda</taxon>
        <taxon>Enoplea</taxon>
        <taxon>Dorylaimia</taxon>
        <taxon>Mermithida</taxon>
        <taxon>Mermithoidea</taxon>
        <taxon>Mermithidae</taxon>
        <taxon>Romanomermis</taxon>
    </lineage>
</organism>